<organism evidence="7 8">
    <name type="scientific">Candidatus Jidaibacter acanthamoebae</name>
    <dbReference type="NCBI Taxonomy" id="86105"/>
    <lineage>
        <taxon>Bacteria</taxon>
        <taxon>Pseudomonadati</taxon>
        <taxon>Pseudomonadota</taxon>
        <taxon>Alphaproteobacteria</taxon>
        <taxon>Rickettsiales</taxon>
        <taxon>Candidatus Midichloriaceae</taxon>
        <taxon>Candidatus Jidaibacter</taxon>
    </lineage>
</organism>
<dbReference type="PANTHER" id="PTHR15680">
    <property type="entry name" value="RIBOSOMAL PROTEIN L19"/>
    <property type="match status" value="1"/>
</dbReference>
<keyword evidence="3 5" id="KW-0687">Ribonucleoprotein</keyword>
<sequence length="126" mass="14369">MNLLQQYESQKIQALVAGKTIPEFRSGDTLKVYVKIVEGATERIQAFEGVCIHIKNRGIASGFTLRKISNGEGVERKFKLYSPRLDKIEVVRKGKVRRAKLYYMRDLRGKAARIKERKDKPSSAAK</sequence>
<evidence type="ECO:0000256" key="1">
    <source>
        <dbReference type="ARBA" id="ARBA00005781"/>
    </source>
</evidence>
<evidence type="ECO:0000256" key="6">
    <source>
        <dbReference type="RuleBase" id="RU000559"/>
    </source>
</evidence>
<reference evidence="7 8" key="1">
    <citation type="submission" date="2014-11" db="EMBL/GenBank/DDBJ databases">
        <title>A Rickettsiales Symbiont of Amoebae With Ancient Features.</title>
        <authorList>
            <person name="Schulz F."/>
            <person name="Martijn J."/>
            <person name="Wascher F."/>
            <person name="Kostanjsek R."/>
            <person name="Ettema T.J."/>
            <person name="Horn M."/>
        </authorList>
    </citation>
    <scope>NUCLEOTIDE SEQUENCE [LARGE SCALE GENOMIC DNA]</scope>
    <source>
        <strain evidence="7 8">UWC36</strain>
    </source>
</reference>
<keyword evidence="2 5" id="KW-0689">Ribosomal protein</keyword>
<dbReference type="STRING" id="86105.NF27_DP02180"/>
<dbReference type="Gene3D" id="2.30.30.790">
    <property type="match status" value="1"/>
</dbReference>
<dbReference type="PRINTS" id="PR00061">
    <property type="entry name" value="RIBOSOMALL19"/>
</dbReference>
<dbReference type="EMBL" id="JSWE01000092">
    <property type="protein sequence ID" value="KIE05674.1"/>
    <property type="molecule type" value="Genomic_DNA"/>
</dbReference>
<gene>
    <name evidence="7" type="primary">rplS_2</name>
    <name evidence="5" type="synonym">rplS</name>
    <name evidence="7" type="ORF">NF27_DP02180</name>
</gene>
<comment type="function">
    <text evidence="5 6">This protein is located at the 30S-50S ribosomal subunit interface and may play a role in the structure and function of the aminoacyl-tRNA binding site.</text>
</comment>
<dbReference type="NCBIfam" id="TIGR01024">
    <property type="entry name" value="rplS_bact"/>
    <property type="match status" value="1"/>
</dbReference>
<accession>A0A0C1QJH4</accession>
<dbReference type="AlphaFoldDB" id="A0A0C1QJH4"/>
<dbReference type="GO" id="GO:0022625">
    <property type="term" value="C:cytosolic large ribosomal subunit"/>
    <property type="evidence" value="ECO:0007669"/>
    <property type="project" value="TreeGrafter"/>
</dbReference>
<evidence type="ECO:0000256" key="2">
    <source>
        <dbReference type="ARBA" id="ARBA00022980"/>
    </source>
</evidence>
<evidence type="ECO:0000256" key="5">
    <source>
        <dbReference type="HAMAP-Rule" id="MF_00402"/>
    </source>
</evidence>
<dbReference type="RefSeq" id="WP_038538576.1">
    <property type="nucleotide sequence ID" value="NZ_JSWE01000092.1"/>
</dbReference>
<dbReference type="Proteomes" id="UP000031258">
    <property type="component" value="Unassembled WGS sequence"/>
</dbReference>
<evidence type="ECO:0000313" key="7">
    <source>
        <dbReference type="EMBL" id="KIE05674.1"/>
    </source>
</evidence>
<evidence type="ECO:0000256" key="3">
    <source>
        <dbReference type="ARBA" id="ARBA00023274"/>
    </source>
</evidence>
<name>A0A0C1QJH4_9RICK</name>
<evidence type="ECO:0000256" key="4">
    <source>
        <dbReference type="ARBA" id="ARBA00035171"/>
    </source>
</evidence>
<dbReference type="Pfam" id="PF01245">
    <property type="entry name" value="Ribosomal_L19"/>
    <property type="match status" value="1"/>
</dbReference>
<dbReference type="OrthoDB" id="9803541at2"/>
<dbReference type="PANTHER" id="PTHR15680:SF9">
    <property type="entry name" value="LARGE RIBOSOMAL SUBUNIT PROTEIN BL19M"/>
    <property type="match status" value="1"/>
</dbReference>
<dbReference type="PROSITE" id="PS01015">
    <property type="entry name" value="RIBOSOMAL_L19"/>
    <property type="match status" value="1"/>
</dbReference>
<dbReference type="HAMAP" id="MF_00402">
    <property type="entry name" value="Ribosomal_bL19"/>
    <property type="match status" value="1"/>
</dbReference>
<dbReference type="PATRIC" id="fig|86105.3.peg.770"/>
<dbReference type="GO" id="GO:0006412">
    <property type="term" value="P:translation"/>
    <property type="evidence" value="ECO:0007669"/>
    <property type="project" value="UniProtKB-UniRule"/>
</dbReference>
<comment type="caution">
    <text evidence="7">The sequence shown here is derived from an EMBL/GenBank/DDBJ whole genome shotgun (WGS) entry which is preliminary data.</text>
</comment>
<comment type="similarity">
    <text evidence="1 5 6">Belongs to the bacterial ribosomal protein bL19 family.</text>
</comment>
<dbReference type="SUPFAM" id="SSF50104">
    <property type="entry name" value="Translation proteins SH3-like domain"/>
    <property type="match status" value="1"/>
</dbReference>
<dbReference type="InterPro" id="IPR038657">
    <property type="entry name" value="Ribosomal_bL19_sf"/>
</dbReference>
<protein>
    <recommendedName>
        <fullName evidence="4 5">Large ribosomal subunit protein bL19</fullName>
    </recommendedName>
</protein>
<dbReference type="FunFam" id="2.30.30.790:FF:000001">
    <property type="entry name" value="50S ribosomal protein L19"/>
    <property type="match status" value="1"/>
</dbReference>
<dbReference type="PIRSF" id="PIRSF002191">
    <property type="entry name" value="Ribosomal_L19"/>
    <property type="match status" value="1"/>
</dbReference>
<dbReference type="InterPro" id="IPR008991">
    <property type="entry name" value="Translation_prot_SH3-like_sf"/>
</dbReference>
<proteinExistence type="inferred from homology"/>
<dbReference type="GO" id="GO:0003735">
    <property type="term" value="F:structural constituent of ribosome"/>
    <property type="evidence" value="ECO:0007669"/>
    <property type="project" value="InterPro"/>
</dbReference>
<dbReference type="InterPro" id="IPR001857">
    <property type="entry name" value="Ribosomal_bL19"/>
</dbReference>
<evidence type="ECO:0000313" key="8">
    <source>
        <dbReference type="Proteomes" id="UP000031258"/>
    </source>
</evidence>
<keyword evidence="8" id="KW-1185">Reference proteome</keyword>
<dbReference type="InterPro" id="IPR018257">
    <property type="entry name" value="Ribosomal_bL19_CS"/>
</dbReference>